<feature type="domain" description="Putative restriction endonuclease" evidence="2">
    <location>
        <begin position="22"/>
        <end position="141"/>
    </location>
</feature>
<dbReference type="InterPro" id="IPR012296">
    <property type="entry name" value="Nuclease_put_TT1808"/>
</dbReference>
<proteinExistence type="predicted"/>
<evidence type="ECO:0000259" key="2">
    <source>
        <dbReference type="Pfam" id="PF05685"/>
    </source>
</evidence>
<evidence type="ECO:0000256" key="1">
    <source>
        <dbReference type="SAM" id="MobiDB-lite"/>
    </source>
</evidence>
<name>A0A6J4IUW5_9PSEU</name>
<dbReference type="InterPro" id="IPR008538">
    <property type="entry name" value="Uma2"/>
</dbReference>
<dbReference type="InterPro" id="IPR011335">
    <property type="entry name" value="Restrct_endonuc-II-like"/>
</dbReference>
<dbReference type="PANTHER" id="PTHR35400">
    <property type="entry name" value="SLR1083 PROTEIN"/>
    <property type="match status" value="1"/>
</dbReference>
<organism evidence="3">
    <name type="scientific">uncultured Actinomycetospora sp</name>
    <dbReference type="NCBI Taxonomy" id="1135996"/>
    <lineage>
        <taxon>Bacteria</taxon>
        <taxon>Bacillati</taxon>
        <taxon>Actinomycetota</taxon>
        <taxon>Actinomycetes</taxon>
        <taxon>Pseudonocardiales</taxon>
        <taxon>Pseudonocardiaceae</taxon>
        <taxon>Actinomycetospora</taxon>
        <taxon>environmental samples</taxon>
    </lineage>
</organism>
<evidence type="ECO:0000313" key="3">
    <source>
        <dbReference type="EMBL" id="CAA9262375.1"/>
    </source>
</evidence>
<feature type="non-terminal residue" evidence="3">
    <location>
        <position position="148"/>
    </location>
</feature>
<dbReference type="SUPFAM" id="SSF52980">
    <property type="entry name" value="Restriction endonuclease-like"/>
    <property type="match status" value="1"/>
</dbReference>
<accession>A0A6J4IUW5</accession>
<dbReference type="Pfam" id="PF05685">
    <property type="entry name" value="Uma2"/>
    <property type="match status" value="1"/>
</dbReference>
<dbReference type="EMBL" id="CADCTH010000327">
    <property type="protein sequence ID" value="CAA9262375.1"/>
    <property type="molecule type" value="Genomic_DNA"/>
</dbReference>
<sequence>MAAPEQEQVHPYDAPGPWSEEDWLALPESTRVELVDGALVVNSAPRNRHQRLALRIGATLDGAATGGWDVLNDANIRLGPDRAVIPDVVVLREADMDALINDAVDVGLIVEIVSPSNAAYDRILKPRLYAEAGIVRYLRVEHGPGGAI</sequence>
<dbReference type="Gene3D" id="3.90.1570.10">
    <property type="entry name" value="tt1808, chain A"/>
    <property type="match status" value="1"/>
</dbReference>
<gene>
    <name evidence="3" type="ORF">AVDCRST_MAG54-2549</name>
</gene>
<protein>
    <recommendedName>
        <fullName evidence="2">Putative restriction endonuclease domain-containing protein</fullName>
    </recommendedName>
</protein>
<feature type="region of interest" description="Disordered" evidence="1">
    <location>
        <begin position="1"/>
        <end position="20"/>
    </location>
</feature>
<dbReference type="CDD" id="cd06260">
    <property type="entry name" value="DUF820-like"/>
    <property type="match status" value="1"/>
</dbReference>
<dbReference type="PANTHER" id="PTHR35400:SF3">
    <property type="entry name" value="SLL1072 PROTEIN"/>
    <property type="match status" value="1"/>
</dbReference>
<dbReference type="AlphaFoldDB" id="A0A6J4IUW5"/>
<reference evidence="3" key="1">
    <citation type="submission" date="2020-02" db="EMBL/GenBank/DDBJ databases">
        <authorList>
            <person name="Meier V. D."/>
        </authorList>
    </citation>
    <scope>NUCLEOTIDE SEQUENCE</scope>
    <source>
        <strain evidence="3">AVDCRST_MAG54</strain>
    </source>
</reference>